<proteinExistence type="predicted"/>
<gene>
    <name evidence="7" type="ORF">BKK55_00045</name>
</gene>
<dbReference type="AlphaFoldDB" id="A0A1V3JSM9"/>
<protein>
    <submittedName>
        <fullName evidence="7">Autotransporter outer membrane beta-barrel domain-containing protein</fullName>
    </submittedName>
</protein>
<feature type="chain" id="PRO_5012979809" evidence="5">
    <location>
        <begin position="29"/>
        <end position="866"/>
    </location>
</feature>
<dbReference type="GO" id="GO:0019867">
    <property type="term" value="C:outer membrane"/>
    <property type="evidence" value="ECO:0007669"/>
    <property type="project" value="InterPro"/>
</dbReference>
<evidence type="ECO:0000256" key="4">
    <source>
        <dbReference type="SAM" id="MobiDB-lite"/>
    </source>
</evidence>
<dbReference type="InterPro" id="IPR050909">
    <property type="entry name" value="Bact_Autotransporter_VF"/>
</dbReference>
<dbReference type="Pfam" id="PF03797">
    <property type="entry name" value="Autotransporter"/>
    <property type="match status" value="1"/>
</dbReference>
<dbReference type="InterPro" id="IPR012332">
    <property type="entry name" value="Autotransporter_pectin_lyase_C"/>
</dbReference>
<dbReference type="Gene3D" id="2.40.128.130">
    <property type="entry name" value="Autotransporter beta-domain"/>
    <property type="match status" value="1"/>
</dbReference>
<dbReference type="SUPFAM" id="SSF51126">
    <property type="entry name" value="Pectin lyase-like"/>
    <property type="match status" value="1"/>
</dbReference>
<accession>A0A1V3JSM9</accession>
<evidence type="ECO:0000259" key="6">
    <source>
        <dbReference type="PROSITE" id="PS51208"/>
    </source>
</evidence>
<dbReference type="OrthoDB" id="6053567at2"/>
<organism evidence="7 8">
    <name type="scientific">Rodentibacter genomosp. 2</name>
    <dbReference type="NCBI Taxonomy" id="1908266"/>
    <lineage>
        <taxon>Bacteria</taxon>
        <taxon>Pseudomonadati</taxon>
        <taxon>Pseudomonadota</taxon>
        <taxon>Gammaproteobacteria</taxon>
        <taxon>Pasteurellales</taxon>
        <taxon>Pasteurellaceae</taxon>
        <taxon>Rodentibacter</taxon>
    </lineage>
</organism>
<sequence length="866" mass="94528">MKNNKKYDRTFKLSLVALALSMTNLAWAADLTCSTPTGCEYHFVSILNNAPVTWHLTDSGDTSITESINVTVPAGNYQNVARTENGEHELGGQYGSSSRSLFSIFGSSQQNNLLTLKTGVNAILKEDYTASQILGIYRGKAVLEKGVKLTVEKNYSQIHNIPDAYGEFDGNSALETRNAVIDTQADIVLNNEGSSAINSQSDSNITSSNHNIVMNGKDNIAYALYGTNTLTIKNVDISGNKDSQFIFDIADEDNGTTRINADNLKTSLNDKSGLILSSEGGKYSIDLNNSNVKVGYGLLTYPNDQQTINLHLQNSTLNATQALISVNDKNFPLEDEDDEVIGTGIYKLNIEGTQNSKLNGAILENPEKPAQVEVNLHLSDSQWSFNKSSTLNHLEAKNSVITFSPTTEYKTLTIKGNLTGSGTFNLNTNISENKGDKIIVEGTVEGDHKLGVKDHGIAVANKKLTLVETNGGNAAFSLTNPNNRVDLGAYQYFLTKEGNNWVLANSQSAVTPPTTPDVKPEMPTPITPTNPDVQPEIPSTPIEPTNPNTQPDAPNIPTVPVAPIIPIQPTNPTLPQTALLSNKANAQVSLRQAQLLLVENELSGIHQRLGEVKNGEKGNVWVRNVNSREKLTALSTGESQTSGFKQNVHSLQVGADAAVNDNFRLGGFIGRSQADVDFNGNYGEGKVRSNTVGLYATYLANNGIYVDNIVKYSRLKAQSDHTEKHRYNAYTLSSELGKQFKLSGDWIITPQAQLGWTHVQGKENEDNLSSVYSRIGLRVAKSFTLTNGWNLQPYAEINAITSHNNNSKIHYANAALNVEDSRGRFESVFGVNAGATNHRFGLEISRADGKRYDKPYQIQALYRYQW</sequence>
<dbReference type="InterPro" id="IPR011050">
    <property type="entry name" value="Pectin_lyase_fold/virulence"/>
</dbReference>
<dbReference type="SUPFAM" id="SSF103515">
    <property type="entry name" value="Autotransporter"/>
    <property type="match status" value="1"/>
</dbReference>
<feature type="signal peptide" evidence="5">
    <location>
        <begin position="1"/>
        <end position="28"/>
    </location>
</feature>
<comment type="subcellular location">
    <subcellularLocation>
        <location evidence="1">Secreted</location>
    </subcellularLocation>
</comment>
<dbReference type="Gene3D" id="2.160.20.20">
    <property type="match status" value="1"/>
</dbReference>
<keyword evidence="2" id="KW-0964">Secreted</keyword>
<feature type="domain" description="Autotransporter" evidence="6">
    <location>
        <begin position="613"/>
        <end position="866"/>
    </location>
</feature>
<name>A0A1V3JSM9_9PAST</name>
<evidence type="ECO:0000313" key="8">
    <source>
        <dbReference type="Proteomes" id="UP000188541"/>
    </source>
</evidence>
<dbReference type="InterPro" id="IPR036709">
    <property type="entry name" value="Autotransporte_beta_dom_sf"/>
</dbReference>
<dbReference type="PANTHER" id="PTHR12338">
    <property type="entry name" value="AUTOTRANSPORTER"/>
    <property type="match status" value="1"/>
</dbReference>
<keyword evidence="8" id="KW-1185">Reference proteome</keyword>
<evidence type="ECO:0000256" key="3">
    <source>
        <dbReference type="ARBA" id="ARBA00022729"/>
    </source>
</evidence>
<dbReference type="PROSITE" id="PS51208">
    <property type="entry name" value="AUTOTRANSPORTER"/>
    <property type="match status" value="1"/>
</dbReference>
<reference evidence="7 8" key="1">
    <citation type="submission" date="2016-10" db="EMBL/GenBank/DDBJ databases">
        <title>Rodentibacter gen. nov. and new species.</title>
        <authorList>
            <person name="Christensen H."/>
        </authorList>
    </citation>
    <scope>NUCLEOTIDE SEQUENCE [LARGE SCALE GENOMIC DNA]</scope>
    <source>
        <strain evidence="7 8">1996246016</strain>
    </source>
</reference>
<dbReference type="Pfam" id="PF03212">
    <property type="entry name" value="Pertactin"/>
    <property type="match status" value="1"/>
</dbReference>
<evidence type="ECO:0000256" key="2">
    <source>
        <dbReference type="ARBA" id="ARBA00022525"/>
    </source>
</evidence>
<dbReference type="PANTHER" id="PTHR12338:SF5">
    <property type="entry name" value="ANTIGEN 43-RELATED"/>
    <property type="match status" value="1"/>
</dbReference>
<evidence type="ECO:0000256" key="1">
    <source>
        <dbReference type="ARBA" id="ARBA00004613"/>
    </source>
</evidence>
<dbReference type="EMBL" id="MLHO01000001">
    <property type="protein sequence ID" value="OOF59812.1"/>
    <property type="molecule type" value="Genomic_DNA"/>
</dbReference>
<dbReference type="InterPro" id="IPR005546">
    <property type="entry name" value="Autotransporte_beta"/>
</dbReference>
<dbReference type="SMART" id="SM00869">
    <property type="entry name" value="Autotransporter"/>
    <property type="match status" value="1"/>
</dbReference>
<dbReference type="GO" id="GO:0005576">
    <property type="term" value="C:extracellular region"/>
    <property type="evidence" value="ECO:0007669"/>
    <property type="project" value="UniProtKB-SubCell"/>
</dbReference>
<evidence type="ECO:0000256" key="5">
    <source>
        <dbReference type="SAM" id="SignalP"/>
    </source>
</evidence>
<dbReference type="NCBIfam" id="TIGR01414">
    <property type="entry name" value="autotrans_barl"/>
    <property type="match status" value="1"/>
</dbReference>
<dbReference type="InterPro" id="IPR006315">
    <property type="entry name" value="OM_autotransptr_brl_dom"/>
</dbReference>
<keyword evidence="3 5" id="KW-0732">Signal</keyword>
<feature type="region of interest" description="Disordered" evidence="4">
    <location>
        <begin position="508"/>
        <end position="533"/>
    </location>
</feature>
<comment type="caution">
    <text evidence="7">The sequence shown here is derived from an EMBL/GenBank/DDBJ whole genome shotgun (WGS) entry which is preliminary data.</text>
</comment>
<dbReference type="Proteomes" id="UP000188541">
    <property type="component" value="Unassembled WGS sequence"/>
</dbReference>
<dbReference type="STRING" id="1908266.BKK55_00045"/>
<dbReference type="InterPro" id="IPR004899">
    <property type="entry name" value="Pertactin_central"/>
</dbReference>
<dbReference type="RefSeq" id="WP_077550045.1">
    <property type="nucleotide sequence ID" value="NZ_MLHO01000001.1"/>
</dbReference>
<evidence type="ECO:0000313" key="7">
    <source>
        <dbReference type="EMBL" id="OOF59812.1"/>
    </source>
</evidence>